<dbReference type="InterPro" id="IPR016035">
    <property type="entry name" value="Acyl_Trfase/lysoPLipase"/>
</dbReference>
<evidence type="ECO:0000256" key="4">
    <source>
        <dbReference type="ARBA" id="ARBA00022553"/>
    </source>
</evidence>
<dbReference type="SUPFAM" id="SSF52151">
    <property type="entry name" value="FabD/lysophospholipase-like"/>
    <property type="match status" value="1"/>
</dbReference>
<comment type="caution">
    <text evidence="11">The sequence shown here is derived from an EMBL/GenBank/DDBJ whole genome shotgun (WGS) entry which is preliminary data.</text>
</comment>
<dbReference type="InterPro" id="IPR016039">
    <property type="entry name" value="Thiolase-like"/>
</dbReference>
<keyword evidence="6" id="KW-0677">Repeat</keyword>
<dbReference type="GO" id="GO:0004315">
    <property type="term" value="F:3-oxoacyl-[acyl-carrier-protein] synthase activity"/>
    <property type="evidence" value="ECO:0007669"/>
    <property type="project" value="InterPro"/>
</dbReference>
<evidence type="ECO:0000313" key="12">
    <source>
        <dbReference type="Proteomes" id="UP000538929"/>
    </source>
</evidence>
<dbReference type="Proteomes" id="UP000538929">
    <property type="component" value="Unassembled WGS sequence"/>
</dbReference>
<dbReference type="GO" id="GO:0006633">
    <property type="term" value="P:fatty acid biosynthetic process"/>
    <property type="evidence" value="ECO:0007669"/>
    <property type="project" value="InterPro"/>
</dbReference>
<dbReference type="InterPro" id="IPR018201">
    <property type="entry name" value="Ketoacyl_synth_AS"/>
</dbReference>
<dbReference type="RefSeq" id="WP_182604603.1">
    <property type="nucleotide sequence ID" value="NZ_VKHT01000022.1"/>
</dbReference>
<evidence type="ECO:0000259" key="10">
    <source>
        <dbReference type="PROSITE" id="PS52004"/>
    </source>
</evidence>
<dbReference type="InterPro" id="IPR015083">
    <property type="entry name" value="NorB/c/GfsB-D-like_docking"/>
</dbReference>
<evidence type="ECO:0000256" key="7">
    <source>
        <dbReference type="ARBA" id="ARBA00023268"/>
    </source>
</evidence>
<keyword evidence="3" id="KW-0596">Phosphopantetheine</keyword>
<dbReference type="SMART" id="SM00825">
    <property type="entry name" value="PKS_KS"/>
    <property type="match status" value="1"/>
</dbReference>
<dbReference type="InterPro" id="IPR054514">
    <property type="entry name" value="RhiE-like_linker"/>
</dbReference>
<comment type="pathway">
    <text evidence="2">Antibiotic biosynthesis.</text>
</comment>
<dbReference type="Gene3D" id="3.30.70.3290">
    <property type="match status" value="1"/>
</dbReference>
<dbReference type="Pfam" id="PF00109">
    <property type="entry name" value="ketoacyl-synt"/>
    <property type="match status" value="1"/>
</dbReference>
<evidence type="ECO:0000256" key="2">
    <source>
        <dbReference type="ARBA" id="ARBA00004792"/>
    </source>
</evidence>
<reference evidence="12" key="1">
    <citation type="submission" date="2019-10" db="EMBL/GenBank/DDBJ databases">
        <title>Streptomyces sp. nov., a novel actinobacterium isolated from alkaline environment.</title>
        <authorList>
            <person name="Golinska P."/>
        </authorList>
    </citation>
    <scope>NUCLEOTIDE SEQUENCE [LARGE SCALE GENOMIC DNA]</scope>
    <source>
        <strain evidence="12">DSM 42118</strain>
    </source>
</reference>
<dbReference type="GO" id="GO:0030639">
    <property type="term" value="P:polyketide biosynthetic process"/>
    <property type="evidence" value="ECO:0007669"/>
    <property type="project" value="UniProtKB-ARBA"/>
</dbReference>
<protein>
    <recommendedName>
        <fullName evidence="10">Ketosynthase family 3 (KS3) domain-containing protein</fullName>
    </recommendedName>
</protein>
<evidence type="ECO:0000256" key="1">
    <source>
        <dbReference type="ARBA" id="ARBA00001957"/>
    </source>
</evidence>
<dbReference type="Gene3D" id="3.40.47.10">
    <property type="match status" value="1"/>
</dbReference>
<dbReference type="PANTHER" id="PTHR43775">
    <property type="entry name" value="FATTY ACID SYNTHASE"/>
    <property type="match status" value="1"/>
</dbReference>
<evidence type="ECO:0000256" key="9">
    <source>
        <dbReference type="SAM" id="MobiDB-lite"/>
    </source>
</evidence>
<evidence type="ECO:0000256" key="3">
    <source>
        <dbReference type="ARBA" id="ARBA00022450"/>
    </source>
</evidence>
<keyword evidence="5" id="KW-0808">Transferase</keyword>
<name>A0A7W3XZS1_9ACTN</name>
<dbReference type="InterPro" id="IPR014030">
    <property type="entry name" value="Ketoacyl_synth_N"/>
</dbReference>
<dbReference type="PROSITE" id="PS00606">
    <property type="entry name" value="KS3_1"/>
    <property type="match status" value="1"/>
</dbReference>
<evidence type="ECO:0000313" key="11">
    <source>
        <dbReference type="EMBL" id="MBB0242844.1"/>
    </source>
</evidence>
<evidence type="ECO:0000256" key="6">
    <source>
        <dbReference type="ARBA" id="ARBA00022737"/>
    </source>
</evidence>
<dbReference type="Pfam" id="PF02801">
    <property type="entry name" value="Ketoacyl-synt_C"/>
    <property type="match status" value="1"/>
</dbReference>
<keyword evidence="12" id="KW-1185">Reference proteome</keyword>
<feature type="domain" description="Ketosynthase family 3 (KS3)" evidence="10">
    <location>
        <begin position="29"/>
        <end position="452"/>
    </location>
</feature>
<gene>
    <name evidence="11" type="ORF">FNQ90_01660</name>
</gene>
<dbReference type="GO" id="GO:0004312">
    <property type="term" value="F:fatty acid synthase activity"/>
    <property type="evidence" value="ECO:0007669"/>
    <property type="project" value="TreeGrafter"/>
</dbReference>
<dbReference type="InterPro" id="IPR014031">
    <property type="entry name" value="Ketoacyl_synth_C"/>
</dbReference>
<dbReference type="SUPFAM" id="SSF53901">
    <property type="entry name" value="Thiolase-like"/>
    <property type="match status" value="1"/>
</dbReference>
<feature type="region of interest" description="Disordered" evidence="9">
    <location>
        <begin position="461"/>
        <end position="484"/>
    </location>
</feature>
<dbReference type="InterPro" id="IPR050091">
    <property type="entry name" value="PKS_NRPS_Biosynth_Enz"/>
</dbReference>
<keyword evidence="4" id="KW-0597">Phosphoprotein</keyword>
<evidence type="ECO:0000256" key="5">
    <source>
        <dbReference type="ARBA" id="ARBA00022679"/>
    </source>
</evidence>
<sequence>MAGEERLREYLKKATVDLTEARRRLAAADEPIAVVGMACRFAGAGDVNSYWDLLSEGRSAVLDEVPGGRFDLSEGVREHGVYTTRGAFLADVTGWDARFFGSSPQEALRMDPQQRLLMELTWEALEDAGTPAPSLAGSRTGVLVGFSDIMQYGRVQIEAEGTTVVTEPYLGQGGSSSVVAGRLAYHFDLRGPTLTVDTACSSSLVAVHQAGSALRRGECDLAVAGGVFLAMHPDMYINACAASMLSPDGLCKTFDARADGYVMGEGAGLVVLERLSDAVRRRHRVHAVLRGSAVNQDGRSNGLTAPSRGAQVEVIRAAHAAAGVSPDQVSYVEAHGSGTPLGDAIELGALTDVFGRRSPENPLHVGAVKTNVGHTQAAAGMAGLIKTVLVLKNGAAPPNLNFTEPSETTRGAGDIRPLTIRRDLAAARGVPLLAGVSSFGWCGTNAHLVVAAAEPTAAGTALPTLTGEPAATTSEENADLPTGPELLPVSAADPAALRERLSGLAAAVAGPDTVLADVAHTLQQGRAELEHRRAVVAVDPSVVAGALTTAIPLPAARPMAGGPRIGLLLPDTDGRTGAGAALYGVDPAYTEAADACLDALGGTADAVRAALLAPTAPAESAVTAHLAHFIAGWALAAALHHRGPRPALLTGRGIGEITAAALAGVVTPADALALVELRARPLDGWNDADLEAVVVTLPRATPHTPLLCGVTGDLLEGGCAADVDR</sequence>
<dbReference type="EMBL" id="VKHT01000022">
    <property type="protein sequence ID" value="MBB0242844.1"/>
    <property type="molecule type" value="Genomic_DNA"/>
</dbReference>
<dbReference type="Pfam" id="PF08990">
    <property type="entry name" value="Docking"/>
    <property type="match status" value="1"/>
</dbReference>
<evidence type="ECO:0000256" key="8">
    <source>
        <dbReference type="ARBA" id="ARBA00023315"/>
    </source>
</evidence>
<dbReference type="CDD" id="cd00833">
    <property type="entry name" value="PKS"/>
    <property type="match status" value="1"/>
</dbReference>
<dbReference type="Pfam" id="PF22336">
    <property type="entry name" value="RhiE-like_linker"/>
    <property type="match status" value="1"/>
</dbReference>
<dbReference type="Gene3D" id="3.40.366.10">
    <property type="entry name" value="Malonyl-Coenzyme A Acyl Carrier Protein, domain 2"/>
    <property type="match status" value="1"/>
</dbReference>
<dbReference type="PROSITE" id="PS52004">
    <property type="entry name" value="KS3_2"/>
    <property type="match status" value="1"/>
</dbReference>
<feature type="non-terminal residue" evidence="11">
    <location>
        <position position="725"/>
    </location>
</feature>
<dbReference type="PANTHER" id="PTHR43775:SF51">
    <property type="entry name" value="INACTIVE PHENOLPHTHIOCEROL SYNTHESIS POLYKETIDE SYNTHASE TYPE I PKS1-RELATED"/>
    <property type="match status" value="1"/>
</dbReference>
<dbReference type="GO" id="GO:0017000">
    <property type="term" value="P:antibiotic biosynthetic process"/>
    <property type="evidence" value="ECO:0007669"/>
    <property type="project" value="UniProtKB-ARBA"/>
</dbReference>
<organism evidence="11 12">
    <name type="scientific">Streptomyces alkaliphilus</name>
    <dbReference type="NCBI Taxonomy" id="1472722"/>
    <lineage>
        <taxon>Bacteria</taxon>
        <taxon>Bacillati</taxon>
        <taxon>Actinomycetota</taxon>
        <taxon>Actinomycetes</taxon>
        <taxon>Kitasatosporales</taxon>
        <taxon>Streptomycetaceae</taxon>
        <taxon>Streptomyces</taxon>
    </lineage>
</organism>
<dbReference type="InterPro" id="IPR020841">
    <property type="entry name" value="PKS_Beta-ketoAc_synthase_dom"/>
</dbReference>
<dbReference type="AlphaFoldDB" id="A0A7W3XZS1"/>
<dbReference type="InterPro" id="IPR001227">
    <property type="entry name" value="Ac_transferase_dom_sf"/>
</dbReference>
<keyword evidence="8" id="KW-0012">Acyltransferase</keyword>
<accession>A0A7W3XZS1</accession>
<keyword evidence="7" id="KW-0511">Multifunctional enzyme</keyword>
<proteinExistence type="predicted"/>
<comment type="cofactor">
    <cofactor evidence="1">
        <name>pantetheine 4'-phosphate</name>
        <dbReference type="ChEBI" id="CHEBI:47942"/>
    </cofactor>
</comment>